<keyword evidence="3" id="KW-1185">Reference proteome</keyword>
<feature type="transmembrane region" description="Helical" evidence="2">
    <location>
        <begin position="640"/>
        <end position="662"/>
    </location>
</feature>
<dbReference type="SUPFAM" id="SSF53448">
    <property type="entry name" value="Nucleotide-diphospho-sugar transferases"/>
    <property type="match status" value="1"/>
</dbReference>
<feature type="transmembrane region" description="Helical" evidence="2">
    <location>
        <begin position="245"/>
        <end position="267"/>
    </location>
</feature>
<name>A0A1S3HA52_LINAN</name>
<dbReference type="OrthoDB" id="5819478at2759"/>
<organism evidence="3 4">
    <name type="scientific">Lingula anatina</name>
    <name type="common">Brachiopod</name>
    <name type="synonym">Lingula unguis</name>
    <dbReference type="NCBI Taxonomy" id="7574"/>
    <lineage>
        <taxon>Eukaryota</taxon>
        <taxon>Metazoa</taxon>
        <taxon>Spiralia</taxon>
        <taxon>Lophotrochozoa</taxon>
        <taxon>Brachiopoda</taxon>
        <taxon>Linguliformea</taxon>
        <taxon>Lingulata</taxon>
        <taxon>Lingulida</taxon>
        <taxon>Linguloidea</taxon>
        <taxon>Lingulidae</taxon>
        <taxon>Lingula</taxon>
    </lineage>
</organism>
<keyword evidence="2" id="KW-1133">Transmembrane helix</keyword>
<reference evidence="4" key="1">
    <citation type="submission" date="2025-08" db="UniProtKB">
        <authorList>
            <consortium name="RefSeq"/>
        </authorList>
    </citation>
    <scope>IDENTIFICATION</scope>
    <source>
        <tissue evidence="4">Gonads</tissue>
    </source>
</reference>
<dbReference type="CDD" id="cd00761">
    <property type="entry name" value="Glyco_tranf_GTA_type"/>
    <property type="match status" value="1"/>
</dbReference>
<dbReference type="Gene3D" id="3.90.550.10">
    <property type="entry name" value="Spore Coat Polysaccharide Biosynthesis Protein SpsA, Chain A"/>
    <property type="match status" value="1"/>
</dbReference>
<keyword evidence="2" id="KW-0472">Membrane</keyword>
<feature type="transmembrane region" description="Helical" evidence="2">
    <location>
        <begin position="674"/>
        <end position="694"/>
    </location>
</feature>
<evidence type="ECO:0000256" key="2">
    <source>
        <dbReference type="SAM" id="Phobius"/>
    </source>
</evidence>
<dbReference type="STRING" id="7574.A0A1S3HA52"/>
<evidence type="ECO:0000313" key="4">
    <source>
        <dbReference type="RefSeq" id="XP_013382888.1"/>
    </source>
</evidence>
<dbReference type="AlphaFoldDB" id="A0A1S3HA52"/>
<accession>A0A1S3HA52</accession>
<dbReference type="InterPro" id="IPR029044">
    <property type="entry name" value="Nucleotide-diphossugar_trans"/>
</dbReference>
<protein>
    <submittedName>
        <fullName evidence="4">Uncharacterized protein LOC106153487</fullName>
    </submittedName>
</protein>
<dbReference type="KEGG" id="lak:106153487"/>
<dbReference type="RefSeq" id="XP_013382888.1">
    <property type="nucleotide sequence ID" value="XM_013527434.1"/>
</dbReference>
<dbReference type="InParanoid" id="A0A1S3HA52"/>
<dbReference type="PANTHER" id="PTHR36851">
    <property type="entry name" value="UNNAMED PRODUCT"/>
    <property type="match status" value="1"/>
</dbReference>
<proteinExistence type="predicted"/>
<dbReference type="Proteomes" id="UP000085678">
    <property type="component" value="Unplaced"/>
</dbReference>
<keyword evidence="2" id="KW-0812">Transmembrane</keyword>
<evidence type="ECO:0000256" key="1">
    <source>
        <dbReference type="SAM" id="MobiDB-lite"/>
    </source>
</evidence>
<feature type="transmembrane region" description="Helical" evidence="2">
    <location>
        <begin position="597"/>
        <end position="620"/>
    </location>
</feature>
<gene>
    <name evidence="4" type="primary">LOC106153487</name>
</gene>
<feature type="region of interest" description="Disordered" evidence="1">
    <location>
        <begin position="83"/>
        <end position="133"/>
    </location>
</feature>
<feature type="compositionally biased region" description="Polar residues" evidence="1">
    <location>
        <begin position="90"/>
        <end position="123"/>
    </location>
</feature>
<evidence type="ECO:0000313" key="3">
    <source>
        <dbReference type="Proteomes" id="UP000085678"/>
    </source>
</evidence>
<dbReference type="PANTHER" id="PTHR36851:SF1">
    <property type="entry name" value="GLYCO_TRANS_2-LIKE DOMAIN-CONTAINING PROTEIN"/>
    <property type="match status" value="1"/>
</dbReference>
<dbReference type="GeneID" id="106153487"/>
<sequence length="723" mass="80544">MADVVPISFTRRLSVSADDVSSKGKVGPSLPNVDSGINLHSQNGSYTSLDTMSRVSSSVSLDQQVPDCDGMFHCSPADDGYSTVDDDAASMTSGSDSESGIDSTPQSAVNTLQKHSKNKQPASKKNVDFSNPKDELIRKLKEQYKADSPNATRAELQVEQNQMHAGVHLSTKTLSLKGEGLSEESKDSITSVFSEENEKNARTYITTGGNELPPQGDLPEGKSPLQGAIDTGITHKPMKTGKQRFRWNLIFNLLFWIIVPMPVWVPFVSQTVAWYLIPAVQAVFVFMWVVVVTLACKNMIVLYLNKNKDFREDYPDYTDIRHLVAISCYKEPVELIARSVQTLADQTEVGRISMVISFEEKTPEVQTKCDKLREIFKDAGFERLIFTIHPFGLPNEIPGKCSNANHGLRQATQVMQEELGAYFDAEKIIVTTCDADSYFHPSYIAALTSKFMKEKTPHGVVFQAPLFYNWGLDGSSFVTRVTGLLRTTLMMGALIPFNINSMSIFSFSLRLCIDGNFVHPAYQMDDIICLIRWMGVTRRRIRTPMIPVPVISGPTSGETVELEVAEWARQARRWTIGAAEVFHYYVIKAGRMPFWPAFSWGLCFLSYYGILLCSGGLYGISAGLSMAFLVKDAPFYINYAMYGLAGLQQLAFLGVFMMDVFGPRLMKVKEHISFVRNFLHFLLTPLVLLGYSLVEFYALHEVAIRGKEVCKHGASKKSALGNV</sequence>
<feature type="transmembrane region" description="Helical" evidence="2">
    <location>
        <begin position="273"/>
        <end position="296"/>
    </location>
</feature>